<sequence length="59" mass="6844">MFRKIINLSVQAYTNELELEVAHLLKENAKLKKQLNKFLAASEKLPKKHSLYRTSTAPF</sequence>
<proteinExistence type="predicted"/>
<dbReference type="AlphaFoldDB" id="A0AAE0EMG1"/>
<accession>A0AAE0EMG1</accession>
<dbReference type="EMBL" id="JANJYJ010000001">
    <property type="protein sequence ID" value="KAK3231880.1"/>
    <property type="molecule type" value="Genomic_DNA"/>
</dbReference>
<name>A0AAE0EMG1_9ROSI</name>
<feature type="coiled-coil region" evidence="1">
    <location>
        <begin position="14"/>
        <end position="41"/>
    </location>
</feature>
<evidence type="ECO:0000256" key="1">
    <source>
        <dbReference type="SAM" id="Coils"/>
    </source>
</evidence>
<organism evidence="2 3">
    <name type="scientific">Dipteronia sinensis</name>
    <dbReference type="NCBI Taxonomy" id="43782"/>
    <lineage>
        <taxon>Eukaryota</taxon>
        <taxon>Viridiplantae</taxon>
        <taxon>Streptophyta</taxon>
        <taxon>Embryophyta</taxon>
        <taxon>Tracheophyta</taxon>
        <taxon>Spermatophyta</taxon>
        <taxon>Magnoliopsida</taxon>
        <taxon>eudicotyledons</taxon>
        <taxon>Gunneridae</taxon>
        <taxon>Pentapetalae</taxon>
        <taxon>rosids</taxon>
        <taxon>malvids</taxon>
        <taxon>Sapindales</taxon>
        <taxon>Sapindaceae</taxon>
        <taxon>Hippocastanoideae</taxon>
        <taxon>Acereae</taxon>
        <taxon>Dipteronia</taxon>
    </lineage>
</organism>
<keyword evidence="3" id="KW-1185">Reference proteome</keyword>
<evidence type="ECO:0000313" key="3">
    <source>
        <dbReference type="Proteomes" id="UP001281410"/>
    </source>
</evidence>
<protein>
    <submittedName>
        <fullName evidence="2">Uncharacterized protein</fullName>
    </submittedName>
</protein>
<gene>
    <name evidence="2" type="ORF">Dsin_003761</name>
</gene>
<dbReference type="Proteomes" id="UP001281410">
    <property type="component" value="Unassembled WGS sequence"/>
</dbReference>
<reference evidence="2" key="1">
    <citation type="journal article" date="2023" name="Plant J.">
        <title>Genome sequences and population genomics provide insights into the demographic history, inbreeding, and mutation load of two 'living fossil' tree species of Dipteronia.</title>
        <authorList>
            <person name="Feng Y."/>
            <person name="Comes H.P."/>
            <person name="Chen J."/>
            <person name="Zhu S."/>
            <person name="Lu R."/>
            <person name="Zhang X."/>
            <person name="Li P."/>
            <person name="Qiu J."/>
            <person name="Olsen K.M."/>
            <person name="Qiu Y."/>
        </authorList>
    </citation>
    <scope>NUCLEOTIDE SEQUENCE</scope>
    <source>
        <strain evidence="2">NBL</strain>
    </source>
</reference>
<keyword evidence="1" id="KW-0175">Coiled coil</keyword>
<comment type="caution">
    <text evidence="2">The sequence shown here is derived from an EMBL/GenBank/DDBJ whole genome shotgun (WGS) entry which is preliminary data.</text>
</comment>
<evidence type="ECO:0000313" key="2">
    <source>
        <dbReference type="EMBL" id="KAK3231880.1"/>
    </source>
</evidence>